<evidence type="ECO:0000256" key="1">
    <source>
        <dbReference type="ARBA" id="ARBA00006342"/>
    </source>
</evidence>
<gene>
    <name evidence="10" type="ORF">SULYE_1711</name>
</gene>
<evidence type="ECO:0000256" key="5">
    <source>
        <dbReference type="ARBA" id="ARBA00022801"/>
    </source>
</evidence>
<evidence type="ECO:0000256" key="3">
    <source>
        <dbReference type="ARBA" id="ARBA00022722"/>
    </source>
</evidence>
<evidence type="ECO:0000313" key="10">
    <source>
        <dbReference type="EMBL" id="EEP59794.1"/>
    </source>
</evidence>
<dbReference type="Pfam" id="PF03787">
    <property type="entry name" value="RAMPs"/>
    <property type="match status" value="1"/>
</dbReference>
<dbReference type="GO" id="GO:0003723">
    <property type="term" value="F:RNA binding"/>
    <property type="evidence" value="ECO:0007669"/>
    <property type="project" value="UniProtKB-KW"/>
</dbReference>
<evidence type="ECO:0000256" key="2">
    <source>
        <dbReference type="ARBA" id="ARBA00022150"/>
    </source>
</evidence>
<dbReference type="InterPro" id="IPR005537">
    <property type="entry name" value="RAMP_III_fam"/>
</dbReference>
<accession>C4FMA7</accession>
<keyword evidence="7" id="KW-0051">Antiviral defense</keyword>
<sequence>NAKTEEPVRLRVEDFYPTEETIKMWKRFLDGDFVEVKTENTIDRITAKANPRHQERVIPFSEFTGFIKIRVHEGDKKELYDTIIRGIQLLEDDYLGGSGSRGYGKVKFIKEKILWTDYRKQPFEEKELDENEIANIYGA</sequence>
<organism evidence="10 11">
    <name type="scientific">Sulfurihydrogenibium yellowstonense SS-5</name>
    <dbReference type="NCBI Taxonomy" id="432331"/>
    <lineage>
        <taxon>Bacteria</taxon>
        <taxon>Pseudomonadati</taxon>
        <taxon>Aquificota</taxon>
        <taxon>Aquificia</taxon>
        <taxon>Aquificales</taxon>
        <taxon>Hydrogenothermaceae</taxon>
        <taxon>Sulfurihydrogenibium</taxon>
    </lineage>
</organism>
<evidence type="ECO:0000256" key="4">
    <source>
        <dbReference type="ARBA" id="ARBA00022759"/>
    </source>
</evidence>
<protein>
    <recommendedName>
        <fullName evidence="2">CRISPR system Cms endoribonuclease Csm3</fullName>
    </recommendedName>
    <alternativeName>
        <fullName evidence="8">CRISPR type III A-associated RAMP protein Csm3</fullName>
    </alternativeName>
</protein>
<dbReference type="GO" id="GO:0016787">
    <property type="term" value="F:hydrolase activity"/>
    <property type="evidence" value="ECO:0007669"/>
    <property type="project" value="UniProtKB-KW"/>
</dbReference>
<keyword evidence="5" id="KW-0378">Hydrolase</keyword>
<dbReference type="GO" id="GO:0004519">
    <property type="term" value="F:endonuclease activity"/>
    <property type="evidence" value="ECO:0007669"/>
    <property type="project" value="UniProtKB-KW"/>
</dbReference>
<dbReference type="InterPro" id="IPR052216">
    <property type="entry name" value="CRISPR_Csm3_endoribonuclease"/>
</dbReference>
<evidence type="ECO:0000313" key="11">
    <source>
        <dbReference type="Proteomes" id="UP000005540"/>
    </source>
</evidence>
<feature type="non-terminal residue" evidence="10">
    <location>
        <position position="1"/>
    </location>
</feature>
<keyword evidence="3" id="KW-0540">Nuclease</keyword>
<proteinExistence type="inferred from homology"/>
<keyword evidence="11" id="KW-1185">Reference proteome</keyword>
<keyword evidence="6" id="KW-0694">RNA-binding</keyword>
<dbReference type="OrthoDB" id="1063910at2"/>
<evidence type="ECO:0000256" key="7">
    <source>
        <dbReference type="ARBA" id="ARBA00023118"/>
    </source>
</evidence>
<dbReference type="EMBL" id="ABZS01000226">
    <property type="protein sequence ID" value="EEP59794.1"/>
    <property type="molecule type" value="Genomic_DNA"/>
</dbReference>
<evidence type="ECO:0000256" key="8">
    <source>
        <dbReference type="ARBA" id="ARBA00033183"/>
    </source>
</evidence>
<reference evidence="10 11" key="1">
    <citation type="submission" date="2009-04" db="EMBL/GenBank/DDBJ databases">
        <authorList>
            <person name="Reysenbach A.-L."/>
            <person name="Heidelberg J.F."/>
            <person name="Nelson W.C."/>
        </authorList>
    </citation>
    <scope>NUCLEOTIDE SEQUENCE [LARGE SCALE GENOMIC DNA]</scope>
    <source>
        <strain evidence="10 11">SS-5</strain>
    </source>
</reference>
<feature type="domain" description="CRISPR type III-associated protein" evidence="9">
    <location>
        <begin position="9"/>
        <end position="107"/>
    </location>
</feature>
<name>C4FMA7_9AQUI</name>
<comment type="caution">
    <text evidence="10">The sequence shown here is derived from an EMBL/GenBank/DDBJ whole genome shotgun (WGS) entry which is preliminary data.</text>
</comment>
<dbReference type="AlphaFoldDB" id="C4FMA7"/>
<dbReference type="Proteomes" id="UP000005540">
    <property type="component" value="Unassembled WGS sequence"/>
</dbReference>
<dbReference type="PANTHER" id="PTHR35579">
    <property type="entry name" value="CRISPR SYSTEM CMS ENDORIBONUCLEASE CSM3"/>
    <property type="match status" value="1"/>
</dbReference>
<keyword evidence="4" id="KW-0255">Endonuclease</keyword>
<dbReference type="NCBIfam" id="TIGR02582">
    <property type="entry name" value="cas7_TM1809"/>
    <property type="match status" value="1"/>
</dbReference>
<comment type="similarity">
    <text evidence="1">Belongs to the CRISPR-associated Csm3 family.</text>
</comment>
<dbReference type="GO" id="GO:0051607">
    <property type="term" value="P:defense response to virus"/>
    <property type="evidence" value="ECO:0007669"/>
    <property type="project" value="UniProtKB-KW"/>
</dbReference>
<dbReference type="PANTHER" id="PTHR35579:SF3">
    <property type="entry name" value="CRISPR SYSTEM CMS ENDORIBONUCLEASE CSM3"/>
    <property type="match status" value="1"/>
</dbReference>
<evidence type="ECO:0000259" key="9">
    <source>
        <dbReference type="Pfam" id="PF03787"/>
    </source>
</evidence>
<dbReference type="RefSeq" id="WP_007548250.1">
    <property type="nucleotide sequence ID" value="NZ_ABZS01000226.1"/>
</dbReference>
<evidence type="ECO:0000256" key="6">
    <source>
        <dbReference type="ARBA" id="ARBA00022884"/>
    </source>
</evidence>
<dbReference type="InterPro" id="IPR013412">
    <property type="entry name" value="CRISPR-assoc_RAMP_Csm3"/>
</dbReference>